<dbReference type="PATRIC" id="fig|1365248.3.peg.2665"/>
<gene>
    <name evidence="2" type="ORF">N473_18060</name>
</gene>
<comment type="caution">
    <text evidence="2">The sequence shown here is derived from an EMBL/GenBank/DDBJ whole genome shotgun (WGS) entry which is preliminary data.</text>
</comment>
<evidence type="ECO:0000313" key="3">
    <source>
        <dbReference type="Proteomes" id="UP000076486"/>
    </source>
</evidence>
<proteinExistence type="predicted"/>
<dbReference type="Proteomes" id="UP000076486">
    <property type="component" value="Unassembled WGS sequence"/>
</dbReference>
<evidence type="ECO:0000313" key="2">
    <source>
        <dbReference type="EMBL" id="KZN62819.1"/>
    </source>
</evidence>
<reference evidence="2 3" key="1">
    <citation type="submission" date="2013-07" db="EMBL/GenBank/DDBJ databases">
        <title>Comparative Genomic and Metabolomic Analysis of Twelve Strains of Pseudoalteromonas luteoviolacea.</title>
        <authorList>
            <person name="Vynne N.G."/>
            <person name="Mansson M."/>
            <person name="Gram L."/>
        </authorList>
    </citation>
    <scope>NUCLEOTIDE SEQUENCE [LARGE SCALE GENOMIC DNA]</scope>
    <source>
        <strain evidence="2 3">CPMOR-1</strain>
    </source>
</reference>
<name>A0A167KHV1_9GAMM</name>
<keyword evidence="1" id="KW-1133">Transmembrane helix</keyword>
<accession>A0A167KHV1</accession>
<evidence type="ECO:0000256" key="1">
    <source>
        <dbReference type="SAM" id="Phobius"/>
    </source>
</evidence>
<keyword evidence="1" id="KW-0812">Transmembrane</keyword>
<dbReference type="AlphaFoldDB" id="A0A167KHV1"/>
<dbReference type="EMBL" id="AUYC01000030">
    <property type="protein sequence ID" value="KZN62819.1"/>
    <property type="molecule type" value="Genomic_DNA"/>
</dbReference>
<protein>
    <submittedName>
        <fullName evidence="2">Uncharacterized protein</fullName>
    </submittedName>
</protein>
<feature type="transmembrane region" description="Helical" evidence="1">
    <location>
        <begin position="86"/>
        <end position="105"/>
    </location>
</feature>
<organism evidence="2 3">
    <name type="scientific">Pseudoalteromonas luteoviolacea CPMOR-1</name>
    <dbReference type="NCBI Taxonomy" id="1365248"/>
    <lineage>
        <taxon>Bacteria</taxon>
        <taxon>Pseudomonadati</taxon>
        <taxon>Pseudomonadota</taxon>
        <taxon>Gammaproteobacteria</taxon>
        <taxon>Alteromonadales</taxon>
        <taxon>Pseudoalteromonadaceae</taxon>
        <taxon>Pseudoalteromonas</taxon>
    </lineage>
</organism>
<feature type="transmembrane region" description="Helical" evidence="1">
    <location>
        <begin position="126"/>
        <end position="145"/>
    </location>
</feature>
<keyword evidence="1" id="KW-0472">Membrane</keyword>
<feature type="transmembrane region" description="Helical" evidence="1">
    <location>
        <begin position="55"/>
        <end position="74"/>
    </location>
</feature>
<sequence>MKHYKCTNSICSEFSVYKEDKAAAFNYRCIACMCKLDVVSVPYKEYKIAKYFERYSNSINGISAAFLACVTRIIEPSNFGGQISSVYLQFLTTVILFVFMQICMYHHILIQYENKPIEIENNLRPIKSFLVAFFLLVLFSVYDIATL</sequence>